<feature type="transmembrane region" description="Helical" evidence="1">
    <location>
        <begin position="89"/>
        <end position="109"/>
    </location>
</feature>
<dbReference type="InterPro" id="IPR007165">
    <property type="entry name" value="Phage_holin_4_2"/>
</dbReference>
<comment type="caution">
    <text evidence="2">The sequence shown here is derived from an EMBL/GenBank/DDBJ whole genome shotgun (WGS) entry which is preliminary data.</text>
</comment>
<dbReference type="PANTHER" id="PTHR37309:SF1">
    <property type="entry name" value="SLR0284 PROTEIN"/>
    <property type="match status" value="1"/>
</dbReference>
<evidence type="ECO:0000313" key="2">
    <source>
        <dbReference type="EMBL" id="MEO1781640.1"/>
    </source>
</evidence>
<dbReference type="EMBL" id="MAEI02000001">
    <property type="protein sequence ID" value="MEO1781640.1"/>
    <property type="molecule type" value="Genomic_DNA"/>
</dbReference>
<dbReference type="Pfam" id="PF04020">
    <property type="entry name" value="Phage_holin_4_2"/>
    <property type="match status" value="1"/>
</dbReference>
<dbReference type="PANTHER" id="PTHR37309">
    <property type="entry name" value="SLR0284 PROTEIN"/>
    <property type="match status" value="1"/>
</dbReference>
<feature type="transmembrane region" description="Helical" evidence="1">
    <location>
        <begin position="7"/>
        <end position="25"/>
    </location>
</feature>
<keyword evidence="1" id="KW-0472">Membrane</keyword>
<evidence type="ECO:0000313" key="3">
    <source>
        <dbReference type="Proteomes" id="UP001429357"/>
    </source>
</evidence>
<proteinExistence type="predicted"/>
<gene>
    <name evidence="2" type="ORF">BAU18_001227</name>
</gene>
<evidence type="ECO:0000256" key="1">
    <source>
        <dbReference type="SAM" id="Phobius"/>
    </source>
</evidence>
<feature type="transmembrane region" description="Helical" evidence="1">
    <location>
        <begin position="58"/>
        <end position="77"/>
    </location>
</feature>
<feature type="transmembrane region" description="Helical" evidence="1">
    <location>
        <begin position="31"/>
        <end position="51"/>
    </location>
</feature>
<dbReference type="Proteomes" id="UP001429357">
    <property type="component" value="Unassembled WGS sequence"/>
</dbReference>
<accession>A0ABV0F0R6</accession>
<keyword evidence="1" id="KW-1133">Transmembrane helix</keyword>
<protein>
    <recommendedName>
        <fullName evidence="4">Phage holin family protein</fullName>
    </recommendedName>
</protein>
<reference evidence="3" key="1">
    <citation type="submission" date="2016-06" db="EMBL/GenBank/DDBJ databases">
        <title>Four novel species of enterococci isolated from chicken manure.</title>
        <authorList>
            <person name="Van Tyne D."/>
        </authorList>
    </citation>
    <scope>NUCLEOTIDE SEQUENCE [LARGE SCALE GENOMIC DNA]</scope>
    <source>
        <strain evidence="3">JM9A</strain>
    </source>
</reference>
<reference evidence="2 3" key="2">
    <citation type="submission" date="2024-02" db="EMBL/GenBank/DDBJ databases">
        <title>The Genome Sequence of Enterococcus diestrammenae JM9A.</title>
        <authorList>
            <person name="Earl A."/>
            <person name="Manson A."/>
            <person name="Gilmore M."/>
            <person name="Sanders J."/>
            <person name="Shea T."/>
            <person name="Howe W."/>
            <person name="Livny J."/>
            <person name="Cuomo C."/>
            <person name="Neafsey D."/>
            <person name="Birren B."/>
        </authorList>
    </citation>
    <scope>NUCLEOTIDE SEQUENCE [LARGE SCALE GENOMIC DNA]</scope>
    <source>
        <strain evidence="2 3">JM9A</strain>
    </source>
</reference>
<keyword evidence="3" id="KW-1185">Reference proteome</keyword>
<dbReference type="RefSeq" id="WP_161868365.1">
    <property type="nucleotide sequence ID" value="NZ_JAQFAM010000002.1"/>
</dbReference>
<evidence type="ECO:0008006" key="4">
    <source>
        <dbReference type="Google" id="ProtNLM"/>
    </source>
</evidence>
<keyword evidence="1" id="KW-0812">Transmembrane</keyword>
<name>A0ABV0F0R6_9ENTE</name>
<sequence>MTYFQRLLVNTLTFIALTVIFPNMFHVASLFTALIAAFVLSILNGFLRPFLVLLSLPLNFLSLGLFTFVINAGMLSITSNLVGTAKFGFSSFGAAILVAVIMSIVNLIVTEHSMQKFTKE</sequence>
<organism evidence="2 3">
    <name type="scientific">Enterococcus diestrammenae</name>
    <dbReference type="NCBI Taxonomy" id="1155073"/>
    <lineage>
        <taxon>Bacteria</taxon>
        <taxon>Bacillati</taxon>
        <taxon>Bacillota</taxon>
        <taxon>Bacilli</taxon>
        <taxon>Lactobacillales</taxon>
        <taxon>Enterococcaceae</taxon>
        <taxon>Enterococcus</taxon>
    </lineage>
</organism>